<proteinExistence type="predicted"/>
<dbReference type="InterPro" id="IPR025833">
    <property type="entry name" value="GDYXXLXY"/>
</dbReference>
<evidence type="ECO:0000313" key="2">
    <source>
        <dbReference type="EMBL" id="MED3563170.1"/>
    </source>
</evidence>
<accession>A0ABU6NAS6</accession>
<protein>
    <submittedName>
        <fullName evidence="2">GDYXXLXY domain-containing protein</fullName>
    </submittedName>
</protein>
<comment type="caution">
    <text evidence="2">The sequence shown here is derived from an EMBL/GenBank/DDBJ whole genome shotgun (WGS) entry which is preliminary data.</text>
</comment>
<dbReference type="Pfam" id="PF14345">
    <property type="entry name" value="GDYXXLXY"/>
    <property type="match status" value="1"/>
</dbReference>
<dbReference type="Proteomes" id="UP001330749">
    <property type="component" value="Unassembled WGS sequence"/>
</dbReference>
<gene>
    <name evidence="2" type="ORF">P4447_12030</name>
</gene>
<organism evidence="2 3">
    <name type="scientific">Bacillus xiapuensis</name>
    <dbReference type="NCBI Taxonomy" id="2014075"/>
    <lineage>
        <taxon>Bacteria</taxon>
        <taxon>Bacillati</taxon>
        <taxon>Bacillota</taxon>
        <taxon>Bacilli</taxon>
        <taxon>Bacillales</taxon>
        <taxon>Bacillaceae</taxon>
        <taxon>Bacillus</taxon>
    </lineage>
</organism>
<reference evidence="2 3" key="1">
    <citation type="submission" date="2023-03" db="EMBL/GenBank/DDBJ databases">
        <title>Bacillus Genome Sequencing.</title>
        <authorList>
            <person name="Dunlap C."/>
        </authorList>
    </citation>
    <scope>NUCLEOTIDE SEQUENCE [LARGE SCALE GENOMIC DNA]</scope>
    <source>
        <strain evidence="2 3">B-14544</strain>
    </source>
</reference>
<evidence type="ECO:0000256" key="1">
    <source>
        <dbReference type="SAM" id="Phobius"/>
    </source>
</evidence>
<evidence type="ECO:0000313" key="3">
    <source>
        <dbReference type="Proteomes" id="UP001330749"/>
    </source>
</evidence>
<keyword evidence="1" id="KW-1133">Transmembrane helix</keyword>
<feature type="transmembrane region" description="Helical" evidence="1">
    <location>
        <begin position="12"/>
        <end position="33"/>
    </location>
</feature>
<keyword evidence="3" id="KW-1185">Reference proteome</keyword>
<keyword evidence="1" id="KW-0812">Transmembrane</keyword>
<dbReference type="EMBL" id="JARMQG010000148">
    <property type="protein sequence ID" value="MED3563170.1"/>
    <property type="molecule type" value="Genomic_DNA"/>
</dbReference>
<name>A0ABU6NAS6_9BACI</name>
<sequence>MNKQMRGKQLIWACLVPVVILLGMCFTPIYTLMTGEEIILQTNPVDPSDLFRGDYVTLRYEAEEVPKKLVEKEVLNELKVGRGEIKVYVTLEKKSGIDTPAKVALVKPPAGTMYLNGTLDYIGENQDQNEVAFIQYSLDKYFVEDNTGTDWETASVKGEILAKAKVKNGYAILTGIEKK</sequence>
<dbReference type="RefSeq" id="WP_327968209.1">
    <property type="nucleotide sequence ID" value="NZ_JARMQG010000148.1"/>
</dbReference>
<keyword evidence="1" id="KW-0472">Membrane</keyword>